<feature type="transmembrane region" description="Helical" evidence="1">
    <location>
        <begin position="21"/>
        <end position="45"/>
    </location>
</feature>
<dbReference type="RefSeq" id="WP_078746786.1">
    <property type="nucleotide sequence ID" value="NZ_CP137850.1"/>
</dbReference>
<evidence type="ECO:0000313" key="3">
    <source>
        <dbReference type="Proteomes" id="UP000190389"/>
    </source>
</evidence>
<feature type="transmembrane region" description="Helical" evidence="1">
    <location>
        <begin position="130"/>
        <end position="154"/>
    </location>
</feature>
<feature type="transmembrane region" description="Helical" evidence="1">
    <location>
        <begin position="103"/>
        <end position="124"/>
    </location>
</feature>
<organism evidence="2 3">
    <name type="scientific">Mycoplasmopsis verecunda</name>
    <dbReference type="NCBI Taxonomy" id="171291"/>
    <lineage>
        <taxon>Bacteria</taxon>
        <taxon>Bacillati</taxon>
        <taxon>Mycoplasmatota</taxon>
        <taxon>Mycoplasmoidales</taxon>
        <taxon>Metamycoplasmataceae</taxon>
        <taxon>Mycoplasmopsis</taxon>
    </lineage>
</organism>
<dbReference type="EMBL" id="FUXF01000002">
    <property type="protein sequence ID" value="SJZ41133.1"/>
    <property type="molecule type" value="Genomic_DNA"/>
</dbReference>
<dbReference type="AlphaFoldDB" id="A0A1T4KFL4"/>
<keyword evidence="1" id="KW-1133">Transmembrane helix</keyword>
<feature type="transmembrane region" description="Helical" evidence="1">
    <location>
        <begin position="51"/>
        <end position="70"/>
    </location>
</feature>
<evidence type="ECO:0000256" key="1">
    <source>
        <dbReference type="SAM" id="Phobius"/>
    </source>
</evidence>
<keyword evidence="1" id="KW-0812">Transmembrane</keyword>
<evidence type="ECO:0000313" key="2">
    <source>
        <dbReference type="EMBL" id="SJZ41133.1"/>
    </source>
</evidence>
<keyword evidence="1" id="KW-0472">Membrane</keyword>
<feature type="transmembrane region" description="Helical" evidence="1">
    <location>
        <begin position="166"/>
        <end position="185"/>
    </location>
</feature>
<proteinExistence type="predicted"/>
<name>A0A1T4KFL4_9BACT</name>
<gene>
    <name evidence="2" type="ORF">SAMN02745154_00034</name>
</gene>
<dbReference type="Proteomes" id="UP000190389">
    <property type="component" value="Unassembled WGS sequence"/>
</dbReference>
<dbReference type="STRING" id="171291.SAMN02745154_00034"/>
<sequence length="608" mass="69914">MKVMSNYVSFLTKIIQKKKSTIIMPLFWIAIAIILSIVFTTFTIQPNVNDFIVYGVVFVELIITIFYASLKALHIYKDLEEEGVELLIYSKPISRRDIFIGKLIVFLLIGTLWSLIIMLCNLIIGMSIHFNYLLALTLLSFVVFIFAFILFGMFASIIGYKLNGKIALATPLVIFTPLVIGGTVISSQSTSTSDNMAYYLNAKRDLQPAGNKANVEMFYLNDNKDNFYIIPNGYDANKFSLNQINYINEAYKYSSSSSTEWQAYSWLITPYQMVDIFNFDNKNIFNSLSNDTASNLDNYLYYNHLDSSSYSYKLKDNNVMKKYQVNIGNLKNPQDTNAYLVPGALKNNVNATLGDQIINTSIIYVREGANDFNVSFPEDSYTNTTGSSLVGKLNWENIKQLLNSKVFNAYGKKFIQDIITSDKFKQPDQNDMPYFNDLILTEIQYEISNPDSMLNNLLDDNVIVLNDESIKNKLIKSKEEKQIYLLTALIYYIYFAYNGQLISDALLYNPTTNDYTPYSYSFKINNYSYNIGGYASYATKQQVENNKVIIRYDLKNSNNFLFQPVEQMYELARNNQIINKYGFIGIWITLGIILILINNILYIRKDYR</sequence>
<protein>
    <submittedName>
        <fullName evidence="2">ABC-2 type transport system permease protein</fullName>
    </submittedName>
</protein>
<reference evidence="3" key="1">
    <citation type="submission" date="2017-02" db="EMBL/GenBank/DDBJ databases">
        <authorList>
            <person name="Varghese N."/>
            <person name="Submissions S."/>
        </authorList>
    </citation>
    <scope>NUCLEOTIDE SEQUENCE [LARGE SCALE GENOMIC DNA]</scope>
    <source>
        <strain evidence="3">ATCC 27862</strain>
    </source>
</reference>
<accession>A0A1T4KFL4</accession>
<keyword evidence="3" id="KW-1185">Reference proteome</keyword>
<dbReference type="OrthoDB" id="401337at2"/>
<feature type="transmembrane region" description="Helical" evidence="1">
    <location>
        <begin position="581"/>
        <end position="603"/>
    </location>
</feature>